<dbReference type="EC" id="2.3.1.48" evidence="2"/>
<dbReference type="InterPro" id="IPR002717">
    <property type="entry name" value="HAT_MYST-type"/>
</dbReference>
<dbReference type="PROSITE" id="PS51726">
    <property type="entry name" value="MYST_HAT"/>
    <property type="match status" value="1"/>
</dbReference>
<keyword evidence="4" id="KW-0007">Acetylation</keyword>
<keyword evidence="8" id="KW-1185">Reference proteome</keyword>
<dbReference type="Pfam" id="PF17772">
    <property type="entry name" value="zf-MYST"/>
    <property type="match status" value="1"/>
</dbReference>
<name>A0ABQ8U6Q4_9EUKA</name>
<reference evidence="7" key="1">
    <citation type="journal article" date="2022" name="bioRxiv">
        <title>Genomics of Preaxostyla Flagellates Illuminates Evolutionary Transitions and the Path Towards Mitochondrial Loss.</title>
        <authorList>
            <person name="Novak L.V.F."/>
            <person name="Treitli S.C."/>
            <person name="Pyrih J."/>
            <person name="Halakuc P."/>
            <person name="Pipaliya S.V."/>
            <person name="Vacek V."/>
            <person name="Brzon O."/>
            <person name="Soukal P."/>
            <person name="Eme L."/>
            <person name="Dacks J.B."/>
            <person name="Karnkowska A."/>
            <person name="Elias M."/>
            <person name="Hampl V."/>
        </authorList>
    </citation>
    <scope>NUCLEOTIDE SEQUENCE</scope>
    <source>
        <strain evidence="7">RCP-MX</strain>
    </source>
</reference>
<evidence type="ECO:0000313" key="8">
    <source>
        <dbReference type="Proteomes" id="UP001141327"/>
    </source>
</evidence>
<keyword evidence="3" id="KW-0808">Transferase</keyword>
<dbReference type="EMBL" id="JAPMOS010000123">
    <property type="protein sequence ID" value="KAJ4455036.1"/>
    <property type="molecule type" value="Genomic_DNA"/>
</dbReference>
<feature type="domain" description="MYST-type HAT" evidence="6">
    <location>
        <begin position="117"/>
        <end position="423"/>
    </location>
</feature>
<dbReference type="Proteomes" id="UP001141327">
    <property type="component" value="Unassembled WGS sequence"/>
</dbReference>
<dbReference type="Gene3D" id="3.40.630.30">
    <property type="match status" value="1"/>
</dbReference>
<sequence length="431" mass="49311">MTQSGGIDLIPQDPHGSKTLGRHPISHTATTEAGTKLTLPTKRTVSHTQLRLDIAIGSKKWKARYQGDEFVECEVLDRRAAAGGTFDYYVHFKDCLSIGFLAGHLMVFSIDFAFSSKRVRNIEWITFGRYEMQPWYFSPYPKDLLVDGRADRLLVCEFCLTPLRSRQALERHMVRFRCVLIGVLAWRGVRPTAPCDTPGDEIYRHEGNLSFFEVDGDRERQYARNLCLLSRLFLDHKMLTWDVDPSCSTSSARRMNADAIWWDTSQRSGDSSRGVGGADEKEAAGNYNYNLSCIMTLPPFQKKGYGKLLISFSYELSKKENKVGTPERPLSDLGLLTYRSYWEDVLVEILCNATEPLSLQDLSDMTCFTIDDVETTLKESHILQYRKGAHYFMLSPRTIDHHKKRVAKHPMPRIDPQALHWTPLVVQDQRT</sequence>
<organism evidence="7 8">
    <name type="scientific">Paratrimastix pyriformis</name>
    <dbReference type="NCBI Taxonomy" id="342808"/>
    <lineage>
        <taxon>Eukaryota</taxon>
        <taxon>Metamonada</taxon>
        <taxon>Preaxostyla</taxon>
        <taxon>Paratrimastigidae</taxon>
        <taxon>Paratrimastix</taxon>
    </lineage>
</organism>
<dbReference type="PANTHER" id="PTHR10615">
    <property type="entry name" value="HISTONE ACETYLTRANSFERASE"/>
    <property type="match status" value="1"/>
</dbReference>
<dbReference type="Gene3D" id="3.30.60.60">
    <property type="entry name" value="N-acetyl transferase-like"/>
    <property type="match status" value="1"/>
</dbReference>
<evidence type="ECO:0000259" key="6">
    <source>
        <dbReference type="PROSITE" id="PS51726"/>
    </source>
</evidence>
<dbReference type="InterPro" id="IPR016181">
    <property type="entry name" value="Acyl_CoA_acyltransferase"/>
</dbReference>
<accession>A0ABQ8U6Q4</accession>
<dbReference type="Pfam" id="PF11717">
    <property type="entry name" value="Tudor-knot"/>
    <property type="match status" value="1"/>
</dbReference>
<evidence type="ECO:0000256" key="3">
    <source>
        <dbReference type="ARBA" id="ARBA00022679"/>
    </source>
</evidence>
<evidence type="ECO:0000313" key="7">
    <source>
        <dbReference type="EMBL" id="KAJ4455036.1"/>
    </source>
</evidence>
<dbReference type="InterPro" id="IPR050603">
    <property type="entry name" value="MYST_HAT"/>
</dbReference>
<dbReference type="SUPFAM" id="SSF55729">
    <property type="entry name" value="Acyl-CoA N-acyltransferases (Nat)"/>
    <property type="match status" value="1"/>
</dbReference>
<gene>
    <name evidence="7" type="ORF">PAPYR_10110</name>
</gene>
<dbReference type="InterPro" id="IPR040706">
    <property type="entry name" value="Zf-MYST"/>
</dbReference>
<evidence type="ECO:0000256" key="2">
    <source>
        <dbReference type="ARBA" id="ARBA00013184"/>
    </source>
</evidence>
<dbReference type="Gene3D" id="1.10.10.10">
    <property type="entry name" value="Winged helix-like DNA-binding domain superfamily/Winged helix DNA-binding domain"/>
    <property type="match status" value="1"/>
</dbReference>
<comment type="similarity">
    <text evidence="1">Belongs to the MYST (SAS/MOZ) family.</text>
</comment>
<evidence type="ECO:0000256" key="4">
    <source>
        <dbReference type="ARBA" id="ARBA00022990"/>
    </source>
</evidence>
<dbReference type="InterPro" id="IPR025995">
    <property type="entry name" value="Tudor-knot"/>
</dbReference>
<feature type="region of interest" description="Disordered" evidence="5">
    <location>
        <begin position="1"/>
        <end position="33"/>
    </location>
</feature>
<proteinExistence type="inferred from homology"/>
<evidence type="ECO:0000256" key="1">
    <source>
        <dbReference type="ARBA" id="ARBA00010107"/>
    </source>
</evidence>
<dbReference type="Pfam" id="PF01853">
    <property type="entry name" value="MOZ_SAS"/>
    <property type="match status" value="1"/>
</dbReference>
<protein>
    <recommendedName>
        <fullName evidence="2">histone acetyltransferase</fullName>
        <ecNumber evidence="2">2.3.1.48</ecNumber>
    </recommendedName>
</protein>
<comment type="caution">
    <text evidence="7">The sequence shown here is derived from an EMBL/GenBank/DDBJ whole genome shotgun (WGS) entry which is preliminary data.</text>
</comment>
<dbReference type="InterPro" id="IPR036388">
    <property type="entry name" value="WH-like_DNA-bd_sf"/>
</dbReference>
<evidence type="ECO:0000256" key="5">
    <source>
        <dbReference type="SAM" id="MobiDB-lite"/>
    </source>
</evidence>